<keyword evidence="7" id="KW-0378">Hydrolase</keyword>
<evidence type="ECO:0000256" key="6">
    <source>
        <dbReference type="ARBA" id="ARBA00023326"/>
    </source>
</evidence>
<dbReference type="InterPro" id="IPR001554">
    <property type="entry name" value="Glyco_hydro_14"/>
</dbReference>
<dbReference type="Pfam" id="PF01373">
    <property type="entry name" value="Glyco_hydro_14"/>
    <property type="match status" value="1"/>
</dbReference>
<evidence type="ECO:0000313" key="10">
    <source>
        <dbReference type="Proteomes" id="UP000290289"/>
    </source>
</evidence>
<dbReference type="PANTHER" id="PTHR31352:SF3">
    <property type="entry name" value="INACTIVE BETA-AMYLASE 9"/>
    <property type="match status" value="1"/>
</dbReference>
<accession>A0A498IDW8</accession>
<dbReference type="GO" id="GO:1990904">
    <property type="term" value="C:ribonucleoprotein complex"/>
    <property type="evidence" value="ECO:0007669"/>
    <property type="project" value="UniProtKB-KW"/>
</dbReference>
<dbReference type="Pfam" id="PF01781">
    <property type="entry name" value="Ribosomal_L38e"/>
    <property type="match status" value="1"/>
</dbReference>
<keyword evidence="6 7" id="KW-0624">Polysaccharide degradation</keyword>
<keyword evidence="5 7" id="KW-0119">Carbohydrate metabolism</keyword>
<evidence type="ECO:0000256" key="1">
    <source>
        <dbReference type="ARBA" id="ARBA00005652"/>
    </source>
</evidence>
<dbReference type="GO" id="GO:0003735">
    <property type="term" value="F:structural constituent of ribosome"/>
    <property type="evidence" value="ECO:0007669"/>
    <property type="project" value="InterPro"/>
</dbReference>
<gene>
    <name evidence="9" type="ORF">DVH24_041432</name>
</gene>
<dbReference type="Proteomes" id="UP000290289">
    <property type="component" value="Chromosome 13"/>
</dbReference>
<name>A0A498IDW8_MALDO</name>
<proteinExistence type="inferred from homology"/>
<dbReference type="InterPro" id="IPR002675">
    <property type="entry name" value="Ribosomal_eL38"/>
</dbReference>
<dbReference type="EC" id="3.2.1.2" evidence="7"/>
<dbReference type="PRINTS" id="PR00750">
    <property type="entry name" value="BETAAMYLASE"/>
</dbReference>
<organism evidence="9 10">
    <name type="scientific">Malus domestica</name>
    <name type="common">Apple</name>
    <name type="synonym">Pyrus malus</name>
    <dbReference type="NCBI Taxonomy" id="3750"/>
    <lineage>
        <taxon>Eukaryota</taxon>
        <taxon>Viridiplantae</taxon>
        <taxon>Streptophyta</taxon>
        <taxon>Embryophyta</taxon>
        <taxon>Tracheophyta</taxon>
        <taxon>Spermatophyta</taxon>
        <taxon>Magnoliopsida</taxon>
        <taxon>eudicotyledons</taxon>
        <taxon>Gunneridae</taxon>
        <taxon>Pentapetalae</taxon>
        <taxon>rosids</taxon>
        <taxon>fabids</taxon>
        <taxon>Rosales</taxon>
        <taxon>Rosaceae</taxon>
        <taxon>Amygdaloideae</taxon>
        <taxon>Maleae</taxon>
        <taxon>Malus</taxon>
    </lineage>
</organism>
<evidence type="ECO:0000256" key="8">
    <source>
        <dbReference type="RuleBase" id="RU003445"/>
    </source>
</evidence>
<dbReference type="GO" id="GO:0016161">
    <property type="term" value="F:beta-amylase activity"/>
    <property type="evidence" value="ECO:0007669"/>
    <property type="project" value="UniProtKB-EC"/>
</dbReference>
<dbReference type="Gene3D" id="3.20.20.80">
    <property type="entry name" value="Glycosidases"/>
    <property type="match status" value="1"/>
</dbReference>
<evidence type="ECO:0000256" key="3">
    <source>
        <dbReference type="ARBA" id="ARBA00022980"/>
    </source>
</evidence>
<sequence length="569" mass="63125">MPKQIHEIKDFLLTARRKDARNVKIKRTKDAVKFKPGVWEMEVSVFRGSQAAIGKTELERTELGFCELNGNLKTNVCFGQSTSWKNPRLQFTVRAVQSETVRSGKVSGPARKSKPNDGVRLFVGLPLDTVSDCNAVNHARAIAAGLKALKLLGVDGVELPVWWGMVEKEAMGKYEWSGYLAVAEMVQKAGLELHVSLCFHASKQPKIPLPAWVSRLGASQPSIFFKDRSGQHYKECLSLAVDELPVLNGKTPTRVYQDFCESFKSSFEPFLGSTIAGISMSLGPDGELQYPSQRRLGKNKIPGVGEFQCYDENMLSVLKQHAEAAGNPLWGLGGPHDVPSYDQSPNANNFFKDDGGSWESPYGDFFLSWYSNQLISHGDRLLDLVSSTFSDTEVEICGKVPLMHSWYKTRSHPSELTSGFYNTSSRDGYQAVAQMFARNSCKIILPGMDLSDEHQPQESLSSPELLLSQIKTACRKHGVEISGQNSSVSGAREGFQQIKKNLLGENAINLFTYQRMGADFFSPDHFPSFSEFVRSLNQPQLQSDDLPIEEEAVESVPTNSESVVRMQTA</sequence>
<evidence type="ECO:0000256" key="7">
    <source>
        <dbReference type="RuleBase" id="RU000509"/>
    </source>
</evidence>
<dbReference type="EMBL" id="RDQH01000339">
    <property type="protein sequence ID" value="RXH80285.1"/>
    <property type="molecule type" value="Genomic_DNA"/>
</dbReference>
<comment type="similarity">
    <text evidence="2 8">Belongs to the eukaryotic ribosomal protein eL38 family.</text>
</comment>
<keyword evidence="10" id="KW-1185">Reference proteome</keyword>
<keyword evidence="3 8" id="KW-0689">Ribosomal protein</keyword>
<dbReference type="Gene3D" id="3.30.720.90">
    <property type="match status" value="1"/>
</dbReference>
<evidence type="ECO:0000256" key="2">
    <source>
        <dbReference type="ARBA" id="ARBA00007803"/>
    </source>
</evidence>
<dbReference type="PANTHER" id="PTHR31352">
    <property type="entry name" value="BETA-AMYLASE 1, CHLOROPLASTIC"/>
    <property type="match status" value="1"/>
</dbReference>
<evidence type="ECO:0000256" key="4">
    <source>
        <dbReference type="ARBA" id="ARBA00023274"/>
    </source>
</evidence>
<dbReference type="GO" id="GO:0000272">
    <property type="term" value="P:polysaccharide catabolic process"/>
    <property type="evidence" value="ECO:0007669"/>
    <property type="project" value="UniProtKB-KW"/>
</dbReference>
<dbReference type="GO" id="GO:0006412">
    <property type="term" value="P:translation"/>
    <property type="evidence" value="ECO:0007669"/>
    <property type="project" value="InterPro"/>
</dbReference>
<dbReference type="STRING" id="3750.A0A498IDW8"/>
<evidence type="ECO:0000313" key="9">
    <source>
        <dbReference type="EMBL" id="RXH80285.1"/>
    </source>
</evidence>
<protein>
    <recommendedName>
        <fullName evidence="7">Beta-amylase</fullName>
        <ecNumber evidence="7">3.2.1.2</ecNumber>
    </recommendedName>
</protein>
<comment type="catalytic activity">
    <reaction evidence="7">
        <text>Hydrolysis of (1-&gt;4)-alpha-D-glucosidic linkages in polysaccharides so as to remove successive maltose units from the non-reducing ends of the chains.</text>
        <dbReference type="EC" id="3.2.1.2"/>
    </reaction>
</comment>
<reference evidence="9 10" key="1">
    <citation type="submission" date="2018-10" db="EMBL/GenBank/DDBJ databases">
        <title>A high-quality apple genome assembly.</title>
        <authorList>
            <person name="Hu J."/>
        </authorList>
    </citation>
    <scope>NUCLEOTIDE SEQUENCE [LARGE SCALE GENOMIC DNA]</scope>
    <source>
        <strain evidence="10">cv. HFTH1</strain>
        <tissue evidence="9">Young leaf</tissue>
    </source>
</reference>
<evidence type="ECO:0000256" key="5">
    <source>
        <dbReference type="ARBA" id="ARBA00023277"/>
    </source>
</evidence>
<comment type="caution">
    <text evidence="9">The sequence shown here is derived from an EMBL/GenBank/DDBJ whole genome shotgun (WGS) entry which is preliminary data.</text>
</comment>
<keyword evidence="7" id="KW-0326">Glycosidase</keyword>
<dbReference type="AlphaFoldDB" id="A0A498IDW8"/>
<dbReference type="InterPro" id="IPR017853">
    <property type="entry name" value="GH"/>
</dbReference>
<dbReference type="SUPFAM" id="SSF51445">
    <property type="entry name" value="(Trans)glycosidases"/>
    <property type="match status" value="1"/>
</dbReference>
<dbReference type="InterPro" id="IPR038464">
    <property type="entry name" value="Ribosomal_eL38_sf"/>
</dbReference>
<keyword evidence="4 8" id="KW-0687">Ribonucleoprotein</keyword>
<comment type="similarity">
    <text evidence="1 7">Belongs to the glycosyl hydrolase 14 family.</text>
</comment>
<dbReference type="GO" id="GO:0005840">
    <property type="term" value="C:ribosome"/>
    <property type="evidence" value="ECO:0007669"/>
    <property type="project" value="UniProtKB-KW"/>
</dbReference>